<accession>A0ABD1RN54</accession>
<sequence>MFKIRSEGVVGEKEDISPQSPVLRTMSVLQVSVPQASEAIVATSTAVPLALEIAVGIPSVLTLKETLLSLEDIRRSGKKKMVADDEEETAMPRRNTDGDGSLRDSRKMKRDREAHSWRADEHASHRYRDTTRPSIPPPGWSEYINIRS</sequence>
<dbReference type="Proteomes" id="UP001604277">
    <property type="component" value="Unassembled WGS sequence"/>
</dbReference>
<name>A0ABD1RN54_9LAMI</name>
<gene>
    <name evidence="2" type="ORF">Fot_41806</name>
</gene>
<evidence type="ECO:0000256" key="1">
    <source>
        <dbReference type="SAM" id="MobiDB-lite"/>
    </source>
</evidence>
<proteinExistence type="predicted"/>
<feature type="region of interest" description="Disordered" evidence="1">
    <location>
        <begin position="74"/>
        <end position="140"/>
    </location>
</feature>
<reference evidence="3" key="1">
    <citation type="submission" date="2024-07" db="EMBL/GenBank/DDBJ databases">
        <title>Two chromosome-level genome assemblies of Korean endemic species Abeliophyllum distichum and Forsythia ovata (Oleaceae).</title>
        <authorList>
            <person name="Jang H."/>
        </authorList>
    </citation>
    <scope>NUCLEOTIDE SEQUENCE [LARGE SCALE GENOMIC DNA]</scope>
</reference>
<keyword evidence="3" id="KW-1185">Reference proteome</keyword>
<dbReference type="EMBL" id="JBFOLJ010000012">
    <property type="protein sequence ID" value="KAL2488514.1"/>
    <property type="molecule type" value="Genomic_DNA"/>
</dbReference>
<comment type="caution">
    <text evidence="2">The sequence shown here is derived from an EMBL/GenBank/DDBJ whole genome shotgun (WGS) entry which is preliminary data.</text>
</comment>
<evidence type="ECO:0000313" key="3">
    <source>
        <dbReference type="Proteomes" id="UP001604277"/>
    </source>
</evidence>
<organism evidence="2 3">
    <name type="scientific">Forsythia ovata</name>
    <dbReference type="NCBI Taxonomy" id="205694"/>
    <lineage>
        <taxon>Eukaryota</taxon>
        <taxon>Viridiplantae</taxon>
        <taxon>Streptophyta</taxon>
        <taxon>Embryophyta</taxon>
        <taxon>Tracheophyta</taxon>
        <taxon>Spermatophyta</taxon>
        <taxon>Magnoliopsida</taxon>
        <taxon>eudicotyledons</taxon>
        <taxon>Gunneridae</taxon>
        <taxon>Pentapetalae</taxon>
        <taxon>asterids</taxon>
        <taxon>lamiids</taxon>
        <taxon>Lamiales</taxon>
        <taxon>Oleaceae</taxon>
        <taxon>Forsythieae</taxon>
        <taxon>Forsythia</taxon>
    </lineage>
</organism>
<dbReference type="AlphaFoldDB" id="A0ABD1RN54"/>
<protein>
    <submittedName>
        <fullName evidence="2">Uncharacterized protein</fullName>
    </submittedName>
</protein>
<feature type="compositionally biased region" description="Basic and acidic residues" evidence="1">
    <location>
        <begin position="90"/>
        <end position="131"/>
    </location>
</feature>
<evidence type="ECO:0000313" key="2">
    <source>
        <dbReference type="EMBL" id="KAL2488514.1"/>
    </source>
</evidence>